<dbReference type="EMBL" id="BQMJ01000005">
    <property type="protein sequence ID" value="GJQ08983.1"/>
    <property type="molecule type" value="Genomic_DNA"/>
</dbReference>
<accession>A0A9C7PQW0</accession>
<keyword evidence="3" id="KW-0732">Signal</keyword>
<comment type="caution">
    <text evidence="4">The sequence shown here is derived from an EMBL/GenBank/DDBJ whole genome shotgun (WGS) entry which is preliminary data.</text>
</comment>
<keyword evidence="1" id="KW-0175">Coiled coil</keyword>
<keyword evidence="2" id="KW-0472">Membrane</keyword>
<dbReference type="OrthoDB" id="10483378at2759"/>
<feature type="coiled-coil region" evidence="1">
    <location>
        <begin position="20"/>
        <end position="139"/>
    </location>
</feature>
<dbReference type="AlphaFoldDB" id="A0A9C7PQW0"/>
<evidence type="ECO:0000256" key="2">
    <source>
        <dbReference type="SAM" id="Phobius"/>
    </source>
</evidence>
<protein>
    <submittedName>
        <fullName evidence="4">Uncharacterized protein</fullName>
    </submittedName>
</protein>
<organism evidence="4 5">
    <name type="scientific">Galdieria partita</name>
    <dbReference type="NCBI Taxonomy" id="83374"/>
    <lineage>
        <taxon>Eukaryota</taxon>
        <taxon>Rhodophyta</taxon>
        <taxon>Bangiophyceae</taxon>
        <taxon>Galdieriales</taxon>
        <taxon>Galdieriaceae</taxon>
        <taxon>Galdieria</taxon>
    </lineage>
</organism>
<feature type="chain" id="PRO_5038670313" evidence="3">
    <location>
        <begin position="25"/>
        <end position="388"/>
    </location>
</feature>
<reference evidence="4" key="2">
    <citation type="submission" date="2022-01" db="EMBL/GenBank/DDBJ databases">
        <authorList>
            <person name="Hirooka S."/>
            <person name="Miyagishima S.Y."/>
        </authorList>
    </citation>
    <scope>NUCLEOTIDE SEQUENCE</scope>
    <source>
        <strain evidence="4">NBRC 102759</strain>
    </source>
</reference>
<dbReference type="Proteomes" id="UP001061958">
    <property type="component" value="Unassembled WGS sequence"/>
</dbReference>
<gene>
    <name evidence="4" type="ORF">GpartN1_g774.t1</name>
</gene>
<feature type="signal peptide" evidence="3">
    <location>
        <begin position="1"/>
        <end position="24"/>
    </location>
</feature>
<name>A0A9C7PQW0_9RHOD</name>
<proteinExistence type="predicted"/>
<sequence>MIRLVRVHILCSLVLLLSFVLSLARTVDELEDSVDALEKEYFQKLKAVQDLKGERDFLEKKIHYRKEEIKELAQDRLQLVQEKKQKESSIETLKYRLEVEDSSEIDELEKTFDKLSHTLEEMEIEYRNTLLHLEKLKLSVKNGNEKTLLRVLDRFSPCHFNLSISNIAFFSKVLLNACEEISRIFSSFLGFFIPQENWLNFLQALFKLWLILFFFILYIILMRWCLRKLANDTIIAFGSELLLILVIFDWFAALVEVQSSKALLSTTLISWLICFLLFLRFLNGLQKFPQGTSFAKQYSAFFNVIGRLTLLYSFIYSCGRFPTEILAKISWISLLLLDGGDKQLRIFTSLRNLVRIVFLRICSSSNGDVHFPIFFNQSWFGARHKRRL</sequence>
<evidence type="ECO:0000313" key="5">
    <source>
        <dbReference type="Proteomes" id="UP001061958"/>
    </source>
</evidence>
<reference evidence="4" key="1">
    <citation type="journal article" date="2022" name="Proc. Natl. Acad. Sci. U.S.A.">
        <title>Life cycle and functional genomics of the unicellular red alga Galdieria for elucidating algal and plant evolution and industrial use.</title>
        <authorList>
            <person name="Hirooka S."/>
            <person name="Itabashi T."/>
            <person name="Ichinose T.M."/>
            <person name="Onuma R."/>
            <person name="Fujiwara T."/>
            <person name="Yamashita S."/>
            <person name="Jong L.W."/>
            <person name="Tomita R."/>
            <person name="Iwane A.H."/>
            <person name="Miyagishima S.Y."/>
        </authorList>
    </citation>
    <scope>NUCLEOTIDE SEQUENCE</scope>
    <source>
        <strain evidence="4">NBRC 102759</strain>
    </source>
</reference>
<feature type="transmembrane region" description="Helical" evidence="2">
    <location>
        <begin position="233"/>
        <end position="255"/>
    </location>
</feature>
<evidence type="ECO:0000256" key="1">
    <source>
        <dbReference type="SAM" id="Coils"/>
    </source>
</evidence>
<evidence type="ECO:0000256" key="3">
    <source>
        <dbReference type="SAM" id="SignalP"/>
    </source>
</evidence>
<keyword evidence="2" id="KW-1133">Transmembrane helix</keyword>
<evidence type="ECO:0000313" key="4">
    <source>
        <dbReference type="EMBL" id="GJQ08983.1"/>
    </source>
</evidence>
<feature type="transmembrane region" description="Helical" evidence="2">
    <location>
        <begin position="198"/>
        <end position="221"/>
    </location>
</feature>
<feature type="transmembrane region" description="Helical" evidence="2">
    <location>
        <begin position="261"/>
        <end position="279"/>
    </location>
</feature>
<keyword evidence="5" id="KW-1185">Reference proteome</keyword>
<keyword evidence="2" id="KW-0812">Transmembrane</keyword>